<organism evidence="16 17">
    <name type="scientific">Cryptococcus depauperatus CBS 7841</name>
    <dbReference type="NCBI Taxonomy" id="1295531"/>
    <lineage>
        <taxon>Eukaryota</taxon>
        <taxon>Fungi</taxon>
        <taxon>Dikarya</taxon>
        <taxon>Basidiomycota</taxon>
        <taxon>Agaricomycotina</taxon>
        <taxon>Tremellomycetes</taxon>
        <taxon>Tremellales</taxon>
        <taxon>Cryptococcaceae</taxon>
        <taxon>Cryptococcus</taxon>
    </lineage>
</organism>
<feature type="region of interest" description="Disordered" evidence="15">
    <location>
        <begin position="416"/>
        <end position="536"/>
    </location>
</feature>
<keyword evidence="10" id="KW-0539">Nucleus</keyword>
<feature type="compositionally biased region" description="Polar residues" evidence="15">
    <location>
        <begin position="12"/>
        <end position="30"/>
    </location>
</feature>
<feature type="compositionally biased region" description="Polar residues" evidence="15">
    <location>
        <begin position="416"/>
        <end position="440"/>
    </location>
</feature>
<dbReference type="PANTHER" id="PTHR12189">
    <property type="entry name" value="MRNA GUANINE-7- METHYLTRANSFERASE"/>
    <property type="match status" value="1"/>
</dbReference>
<evidence type="ECO:0000256" key="13">
    <source>
        <dbReference type="ARBA" id="ARBA00044712"/>
    </source>
</evidence>
<feature type="region of interest" description="Disordered" evidence="15">
    <location>
        <begin position="154"/>
        <end position="202"/>
    </location>
</feature>
<reference evidence="16" key="3">
    <citation type="submission" date="2024-01" db="EMBL/GenBank/DDBJ databases">
        <authorList>
            <person name="Coelho M.A."/>
            <person name="David-Palma M."/>
            <person name="Shea T."/>
            <person name="Sun S."/>
            <person name="Cuomo C.A."/>
            <person name="Heitman J."/>
        </authorList>
    </citation>
    <scope>NUCLEOTIDE SEQUENCE</scope>
    <source>
        <strain evidence="16">CBS 7841</strain>
    </source>
</reference>
<comment type="function">
    <text evidence="1">Responsible for methylating the 5'-cap structure of mRNAs.</text>
</comment>
<evidence type="ECO:0000256" key="9">
    <source>
        <dbReference type="ARBA" id="ARBA00023042"/>
    </source>
</evidence>
<dbReference type="RefSeq" id="XP_066066501.1">
    <property type="nucleotide sequence ID" value="XM_066210404.1"/>
</dbReference>
<dbReference type="EMBL" id="CP143784">
    <property type="protein sequence ID" value="WVN85801.1"/>
    <property type="molecule type" value="Genomic_DNA"/>
</dbReference>
<dbReference type="Gene3D" id="3.40.50.150">
    <property type="entry name" value="Vaccinia Virus protein VP39"/>
    <property type="match status" value="1"/>
</dbReference>
<dbReference type="InterPro" id="IPR039753">
    <property type="entry name" value="RG7MT1"/>
</dbReference>
<keyword evidence="6" id="KW-0808">Transferase</keyword>
<keyword evidence="4" id="KW-0489">Methyltransferase</keyword>
<feature type="compositionally biased region" description="Low complexity" evidence="15">
    <location>
        <begin position="219"/>
        <end position="238"/>
    </location>
</feature>
<evidence type="ECO:0000313" key="17">
    <source>
        <dbReference type="Proteomes" id="UP000094043"/>
    </source>
</evidence>
<evidence type="ECO:0000256" key="14">
    <source>
        <dbReference type="ARBA" id="ARBA00049739"/>
    </source>
</evidence>
<dbReference type="Proteomes" id="UP000094043">
    <property type="component" value="Chromosome 1"/>
</dbReference>
<dbReference type="VEuPathDB" id="FungiDB:L203_05151"/>
<feature type="region of interest" description="Disordered" evidence="15">
    <location>
        <begin position="1"/>
        <end position="121"/>
    </location>
</feature>
<feature type="compositionally biased region" description="Polar residues" evidence="15">
    <location>
        <begin position="461"/>
        <end position="482"/>
    </location>
</feature>
<dbReference type="KEGG" id="cdep:91085166"/>
<evidence type="ECO:0000256" key="4">
    <source>
        <dbReference type="ARBA" id="ARBA00022603"/>
    </source>
</evidence>
<dbReference type="GO" id="GO:0004482">
    <property type="term" value="F:mRNA 5'-cap (guanine-N7-)-methyltransferase activity"/>
    <property type="evidence" value="ECO:0007669"/>
    <property type="project" value="UniProtKB-EC"/>
</dbReference>
<comment type="catalytic activity">
    <reaction evidence="13">
        <text>a 5'-end (5'-triphosphoguanosine)-ribonucleoside in mRNA + S-adenosyl-L-methionine = a 5'-end (N(7)-methyl 5'-triphosphoguanosine)-ribonucleoside in mRNA + S-adenosyl-L-homocysteine</text>
        <dbReference type="Rhea" id="RHEA:67008"/>
        <dbReference type="Rhea" id="RHEA-COMP:17166"/>
        <dbReference type="Rhea" id="RHEA-COMP:17167"/>
        <dbReference type="ChEBI" id="CHEBI:57856"/>
        <dbReference type="ChEBI" id="CHEBI:59789"/>
        <dbReference type="ChEBI" id="CHEBI:156461"/>
        <dbReference type="ChEBI" id="CHEBI:167617"/>
        <dbReference type="EC" id="2.1.1.56"/>
    </reaction>
</comment>
<evidence type="ECO:0000256" key="11">
    <source>
        <dbReference type="ARBA" id="ARBA00032772"/>
    </source>
</evidence>
<feature type="compositionally biased region" description="Low complexity" evidence="15">
    <location>
        <begin position="341"/>
        <end position="351"/>
    </location>
</feature>
<dbReference type="CDD" id="cd02440">
    <property type="entry name" value="AdoMet_MTases"/>
    <property type="match status" value="1"/>
</dbReference>
<keyword evidence="7" id="KW-0949">S-adenosyl-L-methionine</keyword>
<dbReference type="FunFam" id="3.40.50.150:FF:000412">
    <property type="entry name" value="mRNA cap guanine-N7 methyltransferase"/>
    <property type="match status" value="1"/>
</dbReference>
<gene>
    <name evidence="16" type="ORF">L203_100952</name>
</gene>
<feature type="compositionally biased region" description="Polar residues" evidence="15">
    <location>
        <begin position="164"/>
        <end position="173"/>
    </location>
</feature>
<proteinExistence type="predicted"/>
<evidence type="ECO:0000256" key="10">
    <source>
        <dbReference type="ARBA" id="ARBA00023242"/>
    </source>
</evidence>
<reference evidence="16" key="2">
    <citation type="journal article" date="2022" name="Elife">
        <title>Obligate sexual reproduction of a homothallic fungus closely related to the Cryptococcus pathogenic species complex.</title>
        <authorList>
            <person name="Passer A.R."/>
            <person name="Clancey S.A."/>
            <person name="Shea T."/>
            <person name="David-Palma M."/>
            <person name="Averette A.F."/>
            <person name="Boekhout T."/>
            <person name="Porcel B.M."/>
            <person name="Nowrousian M."/>
            <person name="Cuomo C.A."/>
            <person name="Sun S."/>
            <person name="Heitman J."/>
            <person name="Coelho M.A."/>
        </authorList>
    </citation>
    <scope>NUCLEOTIDE SEQUENCE</scope>
    <source>
        <strain evidence="16">CBS 7841</strain>
    </source>
</reference>
<dbReference type="SUPFAM" id="SSF53335">
    <property type="entry name" value="S-adenosyl-L-methionine-dependent methyltransferases"/>
    <property type="match status" value="1"/>
</dbReference>
<evidence type="ECO:0000256" key="12">
    <source>
        <dbReference type="ARBA" id="ARBA00033387"/>
    </source>
</evidence>
<evidence type="ECO:0000256" key="1">
    <source>
        <dbReference type="ARBA" id="ARBA00003378"/>
    </source>
</evidence>
<dbReference type="PANTHER" id="PTHR12189:SF2">
    <property type="entry name" value="MRNA CAP GUANINE-N7 METHYLTRANSFERASE"/>
    <property type="match status" value="1"/>
</dbReference>
<name>A0A1E3I982_9TREE</name>
<dbReference type="AlphaFoldDB" id="A0A1E3I982"/>
<feature type="compositionally biased region" description="Polar residues" evidence="15">
    <location>
        <begin position="263"/>
        <end position="273"/>
    </location>
</feature>
<dbReference type="EC" id="2.1.1.56" evidence="3"/>
<evidence type="ECO:0000256" key="15">
    <source>
        <dbReference type="SAM" id="MobiDB-lite"/>
    </source>
</evidence>
<dbReference type="GeneID" id="91085166"/>
<keyword evidence="8" id="KW-0694">RNA-binding</keyword>
<dbReference type="Pfam" id="PF03291">
    <property type="entry name" value="mRNA_G-N7_MeTrfase"/>
    <property type="match status" value="1"/>
</dbReference>
<feature type="compositionally biased region" description="Polar residues" evidence="15">
    <location>
        <begin position="84"/>
        <end position="102"/>
    </location>
</feature>
<dbReference type="InterPro" id="IPR004971">
    <property type="entry name" value="mRNA_G-N7_MeTrfase_dom"/>
</dbReference>
<keyword evidence="17" id="KW-1185">Reference proteome</keyword>
<dbReference type="GO" id="GO:0005634">
    <property type="term" value="C:nucleus"/>
    <property type="evidence" value="ECO:0007669"/>
    <property type="project" value="UniProtKB-SubCell"/>
</dbReference>
<feature type="compositionally biased region" description="Polar residues" evidence="15">
    <location>
        <begin position="280"/>
        <end position="291"/>
    </location>
</feature>
<evidence type="ECO:0000256" key="2">
    <source>
        <dbReference type="ARBA" id="ARBA00004123"/>
    </source>
</evidence>
<protein>
    <recommendedName>
        <fullName evidence="14">mRNA cap guanine-N(7) methyltransferase</fullName>
        <ecNumber evidence="3">2.1.1.56</ecNumber>
    </recommendedName>
    <alternativeName>
        <fullName evidence="11">mRNA (guanine-N(7))-methyltransferase</fullName>
    </alternativeName>
    <alternativeName>
        <fullName evidence="12">mRNA cap methyltransferase</fullName>
    </alternativeName>
</protein>
<keyword evidence="9" id="KW-0506">mRNA capping</keyword>
<evidence type="ECO:0000256" key="5">
    <source>
        <dbReference type="ARBA" id="ARBA00022664"/>
    </source>
</evidence>
<feature type="compositionally biased region" description="Low complexity" evidence="15">
    <location>
        <begin position="53"/>
        <end position="79"/>
    </location>
</feature>
<keyword evidence="5" id="KW-0507">mRNA processing</keyword>
<feature type="compositionally biased region" description="Basic and acidic residues" evidence="15">
    <location>
        <begin position="1"/>
        <end position="10"/>
    </location>
</feature>
<feature type="compositionally biased region" description="Polar residues" evidence="15">
    <location>
        <begin position="362"/>
        <end position="371"/>
    </location>
</feature>
<sequence length="836" mass="92334">MVYDPIRDCDVPSTSVTARASWPNATSSHSHAIHSDREVAETPAPPPQSIRHPSQTAPSYSSSSRSPSSTSMPSNSGNSLRGLLNQSPVQVQRSSGRRSLSVHSDAESHKPKLSNILNDPTPPVNSQLYALPMEPLPATRSVSDGFLAPIPASMGQPSRAMHSRSPNIQTSPSPGYIGRMSLDSTGHSEMRQGSMLPPQQPIHSQIDHDYERRHPIGTLLSSTRSPSISISPKSQYQSLPYSRPGSAAGSNASYGNGHPARQGTLSPVLSSRQVSEDFQRPSSAISNTSASGRKFNDSGMQNHTSSLVHAPPPAAYRGRQVSTPNATSSAYAPRSTPQPPISSSSPSYCTPLHTFGRPIPYNPQQRQSAPSSIRRVIYRDEIDRLKQEAHVNNPLRRRPALERSSDSNYANIIHLESTTTPRGNLPNESDSSYFPSQGQGYSYDDRSVINVSGGPAPYITPTPSGSGLRNQYPPNWEAQTPVGNLPRGYPMSEPGNDNSSGPEYAGRKRGRDDEDEGYNRSRRTVSGPGGASSHMHSHKVAIVANHYNARPDVGVERREESPIIGLRKFNNWIKSVLIGKFAHRPRGKVLDIGCGKGGDLNKWKQARIMLYVGIDLAEQSIQQASDRYRRMGKPGFDGVFFAHDCFSNPISDILSPELQMKSLYDNVTMQFCMHYAFENAAKARMMIENVSRYLRPGGIFIGTIPCAETLLEKLDSLPDDDEELRFGNSCYAVQFTERRHKGVYGHEYRFYLEDAVEDVPEYLVDWDNFVSLAMEYRLKLVYKKPFHEILNEEKDSRDFGPLLGKMGVLNEYGESAMDGDQWEAANLYMGFAFEKT</sequence>
<evidence type="ECO:0000256" key="8">
    <source>
        <dbReference type="ARBA" id="ARBA00022884"/>
    </source>
</evidence>
<accession>A0A1E3I982</accession>
<dbReference type="InterPro" id="IPR029063">
    <property type="entry name" value="SAM-dependent_MTases_sf"/>
</dbReference>
<evidence type="ECO:0000256" key="7">
    <source>
        <dbReference type="ARBA" id="ARBA00022691"/>
    </source>
</evidence>
<reference evidence="16" key="1">
    <citation type="submission" date="2016-06" db="EMBL/GenBank/DDBJ databases">
        <authorList>
            <person name="Cuomo C."/>
            <person name="Litvintseva A."/>
            <person name="Heitman J."/>
            <person name="Chen Y."/>
            <person name="Sun S."/>
            <person name="Springer D."/>
            <person name="Dromer F."/>
            <person name="Young S."/>
            <person name="Zeng Q."/>
            <person name="Chapman S."/>
            <person name="Gujja S."/>
            <person name="Saif S."/>
            <person name="Birren B."/>
        </authorList>
    </citation>
    <scope>NUCLEOTIDE SEQUENCE</scope>
    <source>
        <strain evidence="16">CBS 7841</strain>
    </source>
</reference>
<dbReference type="GO" id="GO:0003723">
    <property type="term" value="F:RNA binding"/>
    <property type="evidence" value="ECO:0007669"/>
    <property type="project" value="UniProtKB-KW"/>
</dbReference>
<evidence type="ECO:0000313" key="16">
    <source>
        <dbReference type="EMBL" id="WVN85801.1"/>
    </source>
</evidence>
<feature type="region of interest" description="Disordered" evidence="15">
    <location>
        <begin position="219"/>
        <end position="372"/>
    </location>
</feature>
<feature type="compositionally biased region" description="Polar residues" evidence="15">
    <location>
        <begin position="320"/>
        <end position="330"/>
    </location>
</feature>
<dbReference type="PROSITE" id="PS51562">
    <property type="entry name" value="RNA_CAP0_MT"/>
    <property type="match status" value="1"/>
</dbReference>
<dbReference type="OrthoDB" id="10248867at2759"/>
<feature type="compositionally biased region" description="Polar residues" evidence="15">
    <location>
        <begin position="298"/>
        <end position="307"/>
    </location>
</feature>
<comment type="subcellular location">
    <subcellularLocation>
        <location evidence="2">Nucleus</location>
    </subcellularLocation>
</comment>
<evidence type="ECO:0000256" key="6">
    <source>
        <dbReference type="ARBA" id="ARBA00022679"/>
    </source>
</evidence>
<evidence type="ECO:0000256" key="3">
    <source>
        <dbReference type="ARBA" id="ARBA00011926"/>
    </source>
</evidence>